<sequence>MAVIPRQTWALTKKTLIIAGKRHWASTVFRAFVLPVIFVAFLSFARYLFVPASKHGIGSPADVQNLADVIPDNRKLVLINNGAGSDVDDLIEKIAGPVRDAGKKVVILNDVADLPIECKQSLRGSSSCYSAAVFNSYDPDTGLNYTLRGDSAFGTSIFVDQHDNEVQKYILPLQNAIDMAFIEPNSTVKTAQEQMFTPTSEEERKADIRRWFARAMVQALGIAFFLGHVGIIYQMVGFIAMERELGLSQLIESMGGRKFSRMLGYHLAYDLIWLPGVIIMAIILGKGLFTLTSLGIMIIFYILVMLACSSWALFGAAFFKKAQLSGISVTVVTLLLGIISQVTMKSSAVGPGVLGFLFPSSAYVVFLAHVARFEHNKLATNIAKGAPAVGSANFELPGIIIWVGLIFQILFYPILAMLVEKWLYGTASKSRISGTQNSENAVEIVGYSKEFVPGFWSKLFGAKSVLAVNNLSLQVRKGTIFGLLGANGSGKTTTLESVAGLNKMGKLGEIRIDGVMGICPQKNVLWDFMTVEEHVRIWNKIKCDGDDQDTLTRLIERCDLTPKAGALSKTLSGGQKRKLQLAIMFTGGSTVCCIDEVSSGIDPLSRRKLWDIILSARGERTMMLTTHFLDEADLLSDYIAILSKGQLKCEGSAIALKEERGGGFRIFAPADAPDLPDCNIKRVADATVYRTPTSIDASRIINKLEQLGITDYQVNGPTIEDVFLKVAEETAETLPDESADDLVPTETKGTQEEANALRYTKSYTATNKMGGIDLESGRKVSVFKQVWVMFRKRITIAKRGWLPLAAAFLLPILASALTMLFVKDYTRPGCSRAELTDAYDGRDFMFNLNGVNWLAGPRDAFSEDQLKQAAASVLDPGGQFIRVDLDSIKLNITWVDSYDEFNDEIEKNYKDIYPGGIYFQEDRPIFAVSSEYYGGGPKTAIIMQNLANQLFYGENITTTYQELDKPFRPGQGDTLQFVTYFGLVMAAFPAFFALYPTVERIRNIRPLHYSNGARAVPLWFAYALFDFIITTVASVIIILIFKGASSEWFGLGPLFVVIMLYTLCAILIAYLVSLIAKSQLSAFAFTAGGQACLFLLYFVAYMSVINNSDPADTDKTLKSMHYGFAAISPIASLVRALFISLNSFSIICRGESVASNPGAFDLYGAPITYLIIQAFVLYGLLIWLESGRSKLSLRRSKPKAQTLTPDTESVDSIDKEIHAEVSAVDEPAEGLRVAHVAKTFGSFRAVKDVSFTVPHSQVFALLGPNGAGKTTTINMIRGELYTDSGDVYVENIPISTERTLARTNLGVCPQFDAIDKMTVQEHLEFYARVRGVMNVQNNVENVLKAVGLETYRDRMAEALSGGNKRKLSLGIALMGNPTVLLLDEPSSGMDAASKRVMWRTLAAVTPGRSLVLTTHSMEEADALASRAGIMAGRMLALGTVEGLRRRYGERYFIQLLCKSAPTTSQEEMDRLKRWVASNFRGAEVEESSCNGQVRFSIPSRQLPATAHQNRPGSDSSTEGDLVAQGKTESIAALFDKLEKQKEELGLEYYSVARTSLEDIFLDIVRKEGIKEEGYGDEKKGFWAKLFHKK</sequence>
<dbReference type="STRING" id="1160509.A0A3N4IH85"/>
<evidence type="ECO:0000256" key="3">
    <source>
        <dbReference type="ARBA" id="ARBA00022448"/>
    </source>
</evidence>
<feature type="domain" description="ABC transporter" evidence="12">
    <location>
        <begin position="1231"/>
        <end position="1456"/>
    </location>
</feature>
<evidence type="ECO:0000313" key="14">
    <source>
        <dbReference type="Proteomes" id="UP000275078"/>
    </source>
</evidence>
<keyword evidence="9 11" id="KW-0472">Membrane</keyword>
<keyword evidence="8 11" id="KW-1133">Transmembrane helix</keyword>
<feature type="compositionally biased region" description="Polar residues" evidence="10">
    <location>
        <begin position="1506"/>
        <end position="1518"/>
    </location>
</feature>
<dbReference type="Pfam" id="PF12698">
    <property type="entry name" value="ABC2_membrane_3"/>
    <property type="match status" value="2"/>
</dbReference>
<feature type="transmembrane region" description="Helical" evidence="11">
    <location>
        <begin position="1122"/>
        <end position="1141"/>
    </location>
</feature>
<dbReference type="Pfam" id="PF00005">
    <property type="entry name" value="ABC_tran"/>
    <property type="match status" value="2"/>
</dbReference>
<organism evidence="13 14">
    <name type="scientific">Ascobolus immersus RN42</name>
    <dbReference type="NCBI Taxonomy" id="1160509"/>
    <lineage>
        <taxon>Eukaryota</taxon>
        <taxon>Fungi</taxon>
        <taxon>Dikarya</taxon>
        <taxon>Ascomycota</taxon>
        <taxon>Pezizomycotina</taxon>
        <taxon>Pezizomycetes</taxon>
        <taxon>Pezizales</taxon>
        <taxon>Ascobolaceae</taxon>
        <taxon>Ascobolus</taxon>
    </lineage>
</organism>
<dbReference type="OrthoDB" id="8061355at2759"/>
<comment type="subcellular location">
    <subcellularLocation>
        <location evidence="1">Membrane</location>
        <topology evidence="1">Multi-pass membrane protein</topology>
    </subcellularLocation>
</comment>
<keyword evidence="3" id="KW-0813">Transport</keyword>
<dbReference type="InterPro" id="IPR027417">
    <property type="entry name" value="P-loop_NTPase"/>
</dbReference>
<keyword evidence="14" id="KW-1185">Reference proteome</keyword>
<accession>A0A3N4IH85</accession>
<feature type="transmembrane region" description="Helical" evidence="11">
    <location>
        <begin position="801"/>
        <end position="822"/>
    </location>
</feature>
<reference evidence="13 14" key="1">
    <citation type="journal article" date="2018" name="Nat. Ecol. Evol.">
        <title>Pezizomycetes genomes reveal the molecular basis of ectomycorrhizal truffle lifestyle.</title>
        <authorList>
            <person name="Murat C."/>
            <person name="Payen T."/>
            <person name="Noel B."/>
            <person name="Kuo A."/>
            <person name="Morin E."/>
            <person name="Chen J."/>
            <person name="Kohler A."/>
            <person name="Krizsan K."/>
            <person name="Balestrini R."/>
            <person name="Da Silva C."/>
            <person name="Montanini B."/>
            <person name="Hainaut M."/>
            <person name="Levati E."/>
            <person name="Barry K.W."/>
            <person name="Belfiori B."/>
            <person name="Cichocki N."/>
            <person name="Clum A."/>
            <person name="Dockter R.B."/>
            <person name="Fauchery L."/>
            <person name="Guy J."/>
            <person name="Iotti M."/>
            <person name="Le Tacon F."/>
            <person name="Lindquist E.A."/>
            <person name="Lipzen A."/>
            <person name="Malagnac F."/>
            <person name="Mello A."/>
            <person name="Molinier V."/>
            <person name="Miyauchi S."/>
            <person name="Poulain J."/>
            <person name="Riccioni C."/>
            <person name="Rubini A."/>
            <person name="Sitrit Y."/>
            <person name="Splivallo R."/>
            <person name="Traeger S."/>
            <person name="Wang M."/>
            <person name="Zifcakova L."/>
            <person name="Wipf D."/>
            <person name="Zambonelli A."/>
            <person name="Paolocci F."/>
            <person name="Nowrousian M."/>
            <person name="Ottonello S."/>
            <person name="Baldrian P."/>
            <person name="Spatafora J.W."/>
            <person name="Henrissat B."/>
            <person name="Nagy L.G."/>
            <person name="Aury J.M."/>
            <person name="Wincker P."/>
            <person name="Grigoriev I.V."/>
            <person name="Bonfante P."/>
            <person name="Martin F.M."/>
        </authorList>
    </citation>
    <scope>NUCLEOTIDE SEQUENCE [LARGE SCALE GENOMIC DNA]</scope>
    <source>
        <strain evidence="13 14">RN42</strain>
    </source>
</reference>
<evidence type="ECO:0000256" key="5">
    <source>
        <dbReference type="ARBA" id="ARBA00022737"/>
    </source>
</evidence>
<feature type="transmembrane region" description="Helical" evidence="11">
    <location>
        <begin position="296"/>
        <end position="318"/>
    </location>
</feature>
<dbReference type="SUPFAM" id="SSF52540">
    <property type="entry name" value="P-loop containing nucleoside triphosphate hydrolases"/>
    <property type="match status" value="2"/>
</dbReference>
<feature type="transmembrane region" description="Helical" evidence="11">
    <location>
        <begin position="1053"/>
        <end position="1075"/>
    </location>
</feature>
<dbReference type="InterPro" id="IPR013525">
    <property type="entry name" value="ABC2_TM"/>
</dbReference>
<dbReference type="CDD" id="cd03263">
    <property type="entry name" value="ABC_subfamily_A"/>
    <property type="match status" value="2"/>
</dbReference>
<evidence type="ECO:0000256" key="11">
    <source>
        <dbReference type="SAM" id="Phobius"/>
    </source>
</evidence>
<evidence type="ECO:0000256" key="1">
    <source>
        <dbReference type="ARBA" id="ARBA00004141"/>
    </source>
</evidence>
<feature type="transmembrane region" description="Helical" evidence="11">
    <location>
        <begin position="977"/>
        <end position="998"/>
    </location>
</feature>
<dbReference type="GO" id="GO:0140359">
    <property type="term" value="F:ABC-type transporter activity"/>
    <property type="evidence" value="ECO:0007669"/>
    <property type="project" value="InterPro"/>
</dbReference>
<feature type="transmembrane region" description="Helical" evidence="11">
    <location>
        <begin position="1082"/>
        <end position="1102"/>
    </location>
</feature>
<dbReference type="PROSITE" id="PS50893">
    <property type="entry name" value="ABC_TRANSPORTER_2"/>
    <property type="match status" value="2"/>
</dbReference>
<dbReference type="PANTHER" id="PTHR19229">
    <property type="entry name" value="ATP-BINDING CASSETTE TRANSPORTER SUBFAMILY A ABCA"/>
    <property type="match status" value="1"/>
</dbReference>
<dbReference type="InterPro" id="IPR017871">
    <property type="entry name" value="ABC_transporter-like_CS"/>
</dbReference>
<dbReference type="EMBL" id="ML119664">
    <property type="protein sequence ID" value="RPA83510.1"/>
    <property type="molecule type" value="Genomic_DNA"/>
</dbReference>
<dbReference type="PANTHER" id="PTHR19229:SF36">
    <property type="entry name" value="ATP-BINDING CASSETTE SUB-FAMILY A MEMBER 2"/>
    <property type="match status" value="1"/>
</dbReference>
<feature type="transmembrane region" description="Helical" evidence="11">
    <location>
        <begin position="1162"/>
        <end position="1184"/>
    </location>
</feature>
<evidence type="ECO:0000256" key="7">
    <source>
        <dbReference type="ARBA" id="ARBA00022840"/>
    </source>
</evidence>
<dbReference type="GO" id="GO:0005319">
    <property type="term" value="F:lipid transporter activity"/>
    <property type="evidence" value="ECO:0007669"/>
    <property type="project" value="TreeGrafter"/>
</dbReference>
<evidence type="ECO:0000256" key="4">
    <source>
        <dbReference type="ARBA" id="ARBA00022692"/>
    </source>
</evidence>
<protein>
    <submittedName>
        <fullName evidence="13">ABC transporter</fullName>
    </submittedName>
</protein>
<feature type="transmembrane region" description="Helical" evidence="11">
    <location>
        <begin position="28"/>
        <end position="49"/>
    </location>
</feature>
<dbReference type="GO" id="GO:0005524">
    <property type="term" value="F:ATP binding"/>
    <property type="evidence" value="ECO:0007669"/>
    <property type="project" value="UniProtKB-KW"/>
</dbReference>
<feature type="transmembrane region" description="Helical" evidence="11">
    <location>
        <begin position="324"/>
        <end position="342"/>
    </location>
</feature>
<keyword evidence="6" id="KW-0547">Nucleotide-binding</keyword>
<evidence type="ECO:0000256" key="6">
    <source>
        <dbReference type="ARBA" id="ARBA00022741"/>
    </source>
</evidence>
<feature type="transmembrane region" description="Helical" evidence="11">
    <location>
        <begin position="399"/>
        <end position="419"/>
    </location>
</feature>
<feature type="transmembrane region" description="Helical" evidence="11">
    <location>
        <begin position="1019"/>
        <end position="1041"/>
    </location>
</feature>
<keyword evidence="7" id="KW-0067">ATP-binding</keyword>
<dbReference type="InterPro" id="IPR003593">
    <property type="entry name" value="AAA+_ATPase"/>
</dbReference>
<dbReference type="SMART" id="SM00382">
    <property type="entry name" value="AAA"/>
    <property type="match status" value="2"/>
</dbReference>
<evidence type="ECO:0000256" key="10">
    <source>
        <dbReference type="SAM" id="MobiDB-lite"/>
    </source>
</evidence>
<feature type="transmembrane region" description="Helical" evidence="11">
    <location>
        <begin position="219"/>
        <end position="240"/>
    </location>
</feature>
<dbReference type="PROSITE" id="PS00211">
    <property type="entry name" value="ABC_TRANSPORTER_1"/>
    <property type="match status" value="2"/>
</dbReference>
<dbReference type="GO" id="GO:0016020">
    <property type="term" value="C:membrane"/>
    <property type="evidence" value="ECO:0007669"/>
    <property type="project" value="UniProtKB-SubCell"/>
</dbReference>
<feature type="transmembrane region" description="Helical" evidence="11">
    <location>
        <begin position="263"/>
        <end position="284"/>
    </location>
</feature>
<comment type="similarity">
    <text evidence="2">Belongs to the ABC transporter superfamily. ABCA family.</text>
</comment>
<keyword evidence="4 11" id="KW-0812">Transmembrane</keyword>
<evidence type="ECO:0000256" key="2">
    <source>
        <dbReference type="ARBA" id="ARBA00008869"/>
    </source>
</evidence>
<evidence type="ECO:0000259" key="12">
    <source>
        <dbReference type="PROSITE" id="PS50893"/>
    </source>
</evidence>
<dbReference type="Proteomes" id="UP000275078">
    <property type="component" value="Unassembled WGS sequence"/>
</dbReference>
<feature type="region of interest" description="Disordered" evidence="10">
    <location>
        <begin position="1500"/>
        <end position="1521"/>
    </location>
</feature>
<dbReference type="InterPro" id="IPR003439">
    <property type="entry name" value="ABC_transporter-like_ATP-bd"/>
</dbReference>
<evidence type="ECO:0000256" key="8">
    <source>
        <dbReference type="ARBA" id="ARBA00022989"/>
    </source>
</evidence>
<dbReference type="Gene3D" id="3.40.50.300">
    <property type="entry name" value="P-loop containing nucleotide triphosphate hydrolases"/>
    <property type="match status" value="2"/>
</dbReference>
<dbReference type="SUPFAM" id="SSF103473">
    <property type="entry name" value="MFS general substrate transporter"/>
    <property type="match status" value="1"/>
</dbReference>
<dbReference type="InterPro" id="IPR036259">
    <property type="entry name" value="MFS_trans_sf"/>
</dbReference>
<keyword evidence="5" id="KW-0677">Repeat</keyword>
<evidence type="ECO:0000313" key="13">
    <source>
        <dbReference type="EMBL" id="RPA83510.1"/>
    </source>
</evidence>
<gene>
    <name evidence="13" type="ORF">BJ508DRAFT_413451</name>
</gene>
<dbReference type="GO" id="GO:0016887">
    <property type="term" value="F:ATP hydrolysis activity"/>
    <property type="evidence" value="ECO:0007669"/>
    <property type="project" value="InterPro"/>
</dbReference>
<feature type="transmembrane region" description="Helical" evidence="11">
    <location>
        <begin position="349"/>
        <end position="371"/>
    </location>
</feature>
<feature type="domain" description="ABC transporter" evidence="12">
    <location>
        <begin position="442"/>
        <end position="669"/>
    </location>
</feature>
<dbReference type="InterPro" id="IPR026082">
    <property type="entry name" value="ABCA"/>
</dbReference>
<dbReference type="FunFam" id="3.40.50.300:FF:001345">
    <property type="entry name" value="Related to ABC transporter"/>
    <property type="match status" value="1"/>
</dbReference>
<proteinExistence type="inferred from homology"/>
<evidence type="ECO:0000256" key="9">
    <source>
        <dbReference type="ARBA" id="ARBA00023136"/>
    </source>
</evidence>
<name>A0A3N4IH85_ASCIM</name>